<dbReference type="Gene3D" id="1.20.1050.40">
    <property type="entry name" value="Endopeptidase. Chain P, domain 1"/>
    <property type="match status" value="1"/>
</dbReference>
<dbReference type="SUPFAM" id="SSF55486">
    <property type="entry name" value="Metalloproteases ('zincins'), catalytic domain"/>
    <property type="match status" value="1"/>
</dbReference>
<comment type="similarity">
    <text evidence="1 7">Belongs to the peptidase M3 family.</text>
</comment>
<dbReference type="PANTHER" id="PTHR43660">
    <property type="entry name" value="DIPEPTIDYL CARBOXYPEPTIDASE"/>
    <property type="match status" value="1"/>
</dbReference>
<reference evidence="9 10" key="1">
    <citation type="submission" date="2020-08" db="EMBL/GenBank/DDBJ databases">
        <title>Genome public.</title>
        <authorList>
            <person name="Liu C."/>
            <person name="Sun Q."/>
        </authorList>
    </citation>
    <scope>NUCLEOTIDE SEQUENCE [LARGE SCALE GENOMIC DNA]</scope>
    <source>
        <strain evidence="9 10">NSJ-56</strain>
    </source>
</reference>
<accession>A0ABR7CZ66</accession>
<evidence type="ECO:0000313" key="10">
    <source>
        <dbReference type="Proteomes" id="UP000646484"/>
    </source>
</evidence>
<evidence type="ECO:0000256" key="2">
    <source>
        <dbReference type="ARBA" id="ARBA00022670"/>
    </source>
</evidence>
<gene>
    <name evidence="9" type="ORF">H8S64_07685</name>
</gene>
<dbReference type="Gene3D" id="3.40.390.10">
    <property type="entry name" value="Collagenase (Catalytic Domain)"/>
    <property type="match status" value="1"/>
</dbReference>
<sequence>MKKITYLVCCVGLAMQSCQSGQVKNENPFFNAYETPHEVPPFHLIKNKHYIPAYEEGMKQQQAEINAIINNPEPPTFKNTIDALEASGEMLNKVASVFGNLQGANTNDSIKAIAKEITPKLTAHRDAINLNDKLFARIKTVYENRNKENLTPEQLTVLDKYYKDFVRGGANLSPEDKETYKRLNSELSVLSLQFGENLLNETNAFKLVIDNEKDLSGLPANVIATAAATAKNAGLEGKWVFTLHNPSMIPFLQYADNRDLREKIYKAYINRCNNDNEYDNKEIIAKMTSLRVQKAQLLGYDTHAAFILDNNMAQNPENVYNLCNQIWEAALPIAKKEATELQRMIRKEGKNFKLQPWDWRYYAEKVKKSKYGLDENELRQYFPLESVREGAFYTANKLFGITFTQRADIPVPHPDALAFEVKEANGDHIGILYMDFHPRESKRSGAWMNSYRKQSALGKKVSPVITNVCNFTKPAGEDVPALLSFDEAQTLFHEFGHALHGLLSQCTYNKVSGTSVPRDFVELPSQIMENWASDPEVMKIYARHYQTGEAIPQSLIDKLEASGHFNQGFVTTEFMAAALLDMAYHTRTTTDLVNPNEFEKTTLDKIGLIPEITVRYRSPYFQHIFAGGYSSGYYAYTWAEVLDADAFEAFKETGNIFNPEKAKSFRENILAKGGSEDAMTLYKRFRGQEPSIEPLLKRKGLK</sequence>
<dbReference type="InterPro" id="IPR001567">
    <property type="entry name" value="Pept_M3A_M3B_dom"/>
</dbReference>
<dbReference type="Proteomes" id="UP000646484">
    <property type="component" value="Unassembled WGS sequence"/>
</dbReference>
<keyword evidence="4 7" id="KW-0378">Hydrolase</keyword>
<dbReference type="EMBL" id="JACOOH010000003">
    <property type="protein sequence ID" value="MBC5620975.1"/>
    <property type="molecule type" value="Genomic_DNA"/>
</dbReference>
<keyword evidence="6 7" id="KW-0482">Metalloprotease</keyword>
<evidence type="ECO:0000256" key="1">
    <source>
        <dbReference type="ARBA" id="ARBA00006040"/>
    </source>
</evidence>
<proteinExistence type="inferred from homology"/>
<evidence type="ECO:0000256" key="7">
    <source>
        <dbReference type="RuleBase" id="RU003435"/>
    </source>
</evidence>
<name>A0ABR7CZ66_9BACT</name>
<dbReference type="InterPro" id="IPR045090">
    <property type="entry name" value="Pept_M3A_M3B"/>
</dbReference>
<dbReference type="Pfam" id="PF01432">
    <property type="entry name" value="Peptidase_M3"/>
    <property type="match status" value="1"/>
</dbReference>
<evidence type="ECO:0000256" key="5">
    <source>
        <dbReference type="ARBA" id="ARBA00022833"/>
    </source>
</evidence>
<keyword evidence="5 7" id="KW-0862">Zinc</keyword>
<evidence type="ECO:0000259" key="8">
    <source>
        <dbReference type="Pfam" id="PF01432"/>
    </source>
</evidence>
<evidence type="ECO:0000256" key="6">
    <source>
        <dbReference type="ARBA" id="ARBA00023049"/>
    </source>
</evidence>
<dbReference type="PROSITE" id="PS51257">
    <property type="entry name" value="PROKAR_LIPOPROTEIN"/>
    <property type="match status" value="1"/>
</dbReference>
<keyword evidence="10" id="KW-1185">Reference proteome</keyword>
<dbReference type="InterPro" id="IPR024077">
    <property type="entry name" value="Neurolysin/TOP_dom2"/>
</dbReference>
<protein>
    <submittedName>
        <fullName evidence="9">M3 family metallopeptidase</fullName>
    </submittedName>
</protein>
<comment type="cofactor">
    <cofactor evidence="7">
        <name>Zn(2+)</name>
        <dbReference type="ChEBI" id="CHEBI:29105"/>
    </cofactor>
    <text evidence="7">Binds 1 zinc ion.</text>
</comment>
<dbReference type="CDD" id="cd06456">
    <property type="entry name" value="M3A_DCP"/>
    <property type="match status" value="1"/>
</dbReference>
<evidence type="ECO:0000256" key="3">
    <source>
        <dbReference type="ARBA" id="ARBA00022723"/>
    </source>
</evidence>
<evidence type="ECO:0000256" key="4">
    <source>
        <dbReference type="ARBA" id="ARBA00022801"/>
    </source>
</evidence>
<dbReference type="InterPro" id="IPR024079">
    <property type="entry name" value="MetalloPept_cat_dom_sf"/>
</dbReference>
<keyword evidence="2 7" id="KW-0645">Protease</keyword>
<dbReference type="InterPro" id="IPR024080">
    <property type="entry name" value="Neurolysin/TOP_N"/>
</dbReference>
<dbReference type="InterPro" id="IPR034005">
    <property type="entry name" value="M3A_DCP"/>
</dbReference>
<keyword evidence="3 7" id="KW-0479">Metal-binding</keyword>
<dbReference type="RefSeq" id="WP_186975619.1">
    <property type="nucleotide sequence ID" value="NZ_JACOOH010000003.1"/>
</dbReference>
<comment type="caution">
    <text evidence="9">The sequence shown here is derived from an EMBL/GenBank/DDBJ whole genome shotgun (WGS) entry which is preliminary data.</text>
</comment>
<evidence type="ECO:0000313" key="9">
    <source>
        <dbReference type="EMBL" id="MBC5620975.1"/>
    </source>
</evidence>
<organism evidence="9 10">
    <name type="scientific">Butyricimonas hominis</name>
    <dbReference type="NCBI Taxonomy" id="2763032"/>
    <lineage>
        <taxon>Bacteria</taxon>
        <taxon>Pseudomonadati</taxon>
        <taxon>Bacteroidota</taxon>
        <taxon>Bacteroidia</taxon>
        <taxon>Bacteroidales</taxon>
        <taxon>Odoribacteraceae</taxon>
        <taxon>Butyricimonas</taxon>
    </lineage>
</organism>
<dbReference type="PANTHER" id="PTHR43660:SF1">
    <property type="entry name" value="DIPEPTIDYL CARBOXYPEPTIDASE"/>
    <property type="match status" value="1"/>
</dbReference>
<dbReference type="Gene3D" id="1.10.1370.10">
    <property type="entry name" value="Neurolysin, domain 3"/>
    <property type="match status" value="1"/>
</dbReference>
<feature type="domain" description="Peptidase M3A/M3B catalytic" evidence="8">
    <location>
        <begin position="251"/>
        <end position="700"/>
    </location>
</feature>